<dbReference type="Proteomes" id="UP000504636">
    <property type="component" value="Unplaced"/>
</dbReference>
<organism evidence="5">
    <name type="scientific">Mytilinidion resinicola</name>
    <dbReference type="NCBI Taxonomy" id="574789"/>
    <lineage>
        <taxon>Eukaryota</taxon>
        <taxon>Fungi</taxon>
        <taxon>Dikarya</taxon>
        <taxon>Ascomycota</taxon>
        <taxon>Pezizomycotina</taxon>
        <taxon>Dothideomycetes</taxon>
        <taxon>Pleosporomycetidae</taxon>
        <taxon>Mytilinidiales</taxon>
        <taxon>Mytilinidiaceae</taxon>
        <taxon>Mytilinidion</taxon>
    </lineage>
</organism>
<dbReference type="Pfam" id="PF12796">
    <property type="entry name" value="Ank_2"/>
    <property type="match status" value="2"/>
</dbReference>
<evidence type="ECO:0000256" key="2">
    <source>
        <dbReference type="PROSITE-ProRule" id="PRU00023"/>
    </source>
</evidence>
<reference evidence="7" key="2">
    <citation type="submission" date="2020-04" db="EMBL/GenBank/DDBJ databases">
        <authorList>
            <consortium name="NCBI Genome Project"/>
        </authorList>
    </citation>
    <scope>NUCLEOTIDE SEQUENCE</scope>
    <source>
        <strain evidence="7">CBS 304.34</strain>
    </source>
</reference>
<evidence type="ECO:0000259" key="4">
    <source>
        <dbReference type="PROSITE" id="PS51704"/>
    </source>
</evidence>
<dbReference type="PROSITE" id="PS50088">
    <property type="entry name" value="ANK_REPEAT"/>
    <property type="match status" value="2"/>
</dbReference>
<accession>A0A6A6YPJ3</accession>
<feature type="repeat" description="ANK" evidence="2">
    <location>
        <begin position="143"/>
        <end position="163"/>
    </location>
</feature>
<dbReference type="InterPro" id="IPR017946">
    <property type="entry name" value="PLC-like_Pdiesterase_TIM-brl"/>
</dbReference>
<proteinExistence type="predicted"/>
<dbReference type="InterPro" id="IPR030395">
    <property type="entry name" value="GP_PDE_dom"/>
</dbReference>
<keyword evidence="2" id="KW-0040">ANK repeat</keyword>
<dbReference type="SUPFAM" id="SSF48403">
    <property type="entry name" value="Ankyrin repeat"/>
    <property type="match status" value="1"/>
</dbReference>
<dbReference type="GeneID" id="54468209"/>
<evidence type="ECO:0000256" key="3">
    <source>
        <dbReference type="SAM" id="MobiDB-lite"/>
    </source>
</evidence>
<keyword evidence="6" id="KW-1185">Reference proteome</keyword>
<reference evidence="7" key="3">
    <citation type="submission" date="2025-04" db="UniProtKB">
        <authorList>
            <consortium name="RefSeq"/>
        </authorList>
    </citation>
    <scope>IDENTIFICATION</scope>
    <source>
        <strain evidence="7">CBS 304.34</strain>
    </source>
</reference>
<dbReference type="AlphaFoldDB" id="A0A6A6YPJ3"/>
<dbReference type="SUPFAM" id="SSF51695">
    <property type="entry name" value="PLC-like phosphodiesterases"/>
    <property type="match status" value="1"/>
</dbReference>
<evidence type="ECO:0000313" key="6">
    <source>
        <dbReference type="Proteomes" id="UP000504636"/>
    </source>
</evidence>
<feature type="domain" description="GP-PDE" evidence="4">
    <location>
        <begin position="505"/>
        <end position="836"/>
    </location>
</feature>
<dbReference type="PROSITE" id="PS51704">
    <property type="entry name" value="GP_PDE"/>
    <property type="match status" value="1"/>
</dbReference>
<dbReference type="InterPro" id="IPR002110">
    <property type="entry name" value="Ankyrin_rpt"/>
</dbReference>
<dbReference type="Gene3D" id="3.20.20.190">
    <property type="entry name" value="Phosphatidylinositol (PI) phosphodiesterase"/>
    <property type="match status" value="1"/>
</dbReference>
<dbReference type="PANTHER" id="PTHR22958">
    <property type="entry name" value="GLYCEROPHOSPHORYL DIESTER PHOSPHODIESTERASE"/>
    <property type="match status" value="1"/>
</dbReference>
<keyword evidence="1" id="KW-0378">Hydrolase</keyword>
<dbReference type="GO" id="GO:0046475">
    <property type="term" value="P:glycerophospholipid catabolic process"/>
    <property type="evidence" value="ECO:0007669"/>
    <property type="project" value="TreeGrafter"/>
</dbReference>
<dbReference type="Pfam" id="PF25329">
    <property type="entry name" value="C2_GDE1"/>
    <property type="match status" value="1"/>
</dbReference>
<dbReference type="OrthoDB" id="197419at2759"/>
<evidence type="ECO:0000313" key="5">
    <source>
        <dbReference type="EMBL" id="KAF2810802.1"/>
    </source>
</evidence>
<dbReference type="Pfam" id="PF03009">
    <property type="entry name" value="GDPD"/>
    <property type="match status" value="1"/>
</dbReference>
<sequence>MLLRLSALQNTTRCFKTVVKCLGANLQDLAFGTQRNILHDLVGSAAQRTALWNLAGCNHRYAALLAALDGDGDELTMLRFALGCLSENQRSAVLQKDFPGRLPLHYAAEAGLADVCSLLETMDAWNIIRPFSTSSKTNFADMDGKTPLHLAVINGHEQAVKVLSASHELSRLSIDTDSVLGDSLASLLQISLLYSFTGIAQTLLGTRRVNVNYRELNGETALFIAARGGSAKHIQMLIDMSPIDGPNPSVAEPSYGFTPLIVACVYGQLEVVKKFLRLGADTNQKDIFGWTALDYVAFRGFWEISKLLPPSISSSSSRIPKVPLPKTNAHAPCPLDLTRIFVNLGSLNTRRPRKPVDLAPFLSRYPHNPYPEVGYSVQVKGVGVKGPEVTVELPVLDDATNYPLLFHTPDPRNAKLTFKILRQISKSPDHPIHVGTAIALLEELRDALGPGRESLYRDHTVPIIGCETPDIIGTLTLNFLLVKPFPDPREPYTQNTEPWSANGSTRLIGHRGLGMNSPAFKRLQVGENTIQSFKCTIDLGVPSVEVNVQLTRDHIPVIYHDFLLSESGADIAPHNLTLDQIGFMNISDMQRPVPPSQDIESGAYTYQSPTSLLRRHRSQSFDNSDDLRARDFLNRLKHTHEFKLKGFKGNVRGAHIHDPFVTLEELLLALPENAALDLEFKYPMLWEAEDWKMDLYGVEFNLYVDTILDLVYKHGKARPILFTTFSSEICILLSHKQQTYPVMLLNESNLFPTGDVRASNLQEAIHFARHWNLPGIVMSSEPFVSSPVLVWFVKDAGLLCLSFGMLNNDPESARIQATAGLDAIIVDDVALIKSTFRDSRASTDSAKMALENDESGTNKKA</sequence>
<protein>
    <submittedName>
        <fullName evidence="5 7">GDPD-domain-containing protein</fullName>
    </submittedName>
</protein>
<name>A0A6A6YPJ3_9PEZI</name>
<evidence type="ECO:0000313" key="7">
    <source>
        <dbReference type="RefSeq" id="XP_033577766.1"/>
    </source>
</evidence>
<dbReference type="InterPro" id="IPR051578">
    <property type="entry name" value="GDPD"/>
</dbReference>
<gene>
    <name evidence="5 7" type="ORF">BDZ99DRAFT_561242</name>
</gene>
<dbReference type="InterPro" id="IPR057506">
    <property type="entry name" value="C2_GPCPD1"/>
</dbReference>
<dbReference type="EMBL" id="MU003699">
    <property type="protein sequence ID" value="KAF2810802.1"/>
    <property type="molecule type" value="Genomic_DNA"/>
</dbReference>
<dbReference type="RefSeq" id="XP_033577766.1">
    <property type="nucleotide sequence ID" value="XM_033727316.1"/>
</dbReference>
<dbReference type="Gene3D" id="1.25.40.20">
    <property type="entry name" value="Ankyrin repeat-containing domain"/>
    <property type="match status" value="2"/>
</dbReference>
<dbReference type="PRINTS" id="PR01415">
    <property type="entry name" value="ANKYRIN"/>
</dbReference>
<dbReference type="InterPro" id="IPR036770">
    <property type="entry name" value="Ankyrin_rpt-contain_sf"/>
</dbReference>
<feature type="region of interest" description="Disordered" evidence="3">
    <location>
        <begin position="842"/>
        <end position="861"/>
    </location>
</feature>
<dbReference type="PANTHER" id="PTHR22958:SF1">
    <property type="entry name" value="GLYCEROPHOSPHOCHOLINE PHOSPHODIESTERASE GPCPD1"/>
    <property type="match status" value="1"/>
</dbReference>
<dbReference type="GO" id="GO:0047389">
    <property type="term" value="F:glycerophosphocholine phosphodiesterase activity"/>
    <property type="evidence" value="ECO:0007669"/>
    <property type="project" value="TreeGrafter"/>
</dbReference>
<evidence type="ECO:0000256" key="1">
    <source>
        <dbReference type="ARBA" id="ARBA00022801"/>
    </source>
</evidence>
<dbReference type="PROSITE" id="PS50297">
    <property type="entry name" value="ANK_REP_REGION"/>
    <property type="match status" value="2"/>
</dbReference>
<dbReference type="SMART" id="SM00248">
    <property type="entry name" value="ANK"/>
    <property type="match status" value="4"/>
</dbReference>
<feature type="repeat" description="ANK" evidence="2">
    <location>
        <begin position="255"/>
        <end position="287"/>
    </location>
</feature>
<reference evidence="5 7" key="1">
    <citation type="journal article" date="2020" name="Stud. Mycol.">
        <title>101 Dothideomycetes genomes: a test case for predicting lifestyles and emergence of pathogens.</title>
        <authorList>
            <person name="Haridas S."/>
            <person name="Albert R."/>
            <person name="Binder M."/>
            <person name="Bloem J."/>
            <person name="Labutti K."/>
            <person name="Salamov A."/>
            <person name="Andreopoulos B."/>
            <person name="Baker S."/>
            <person name="Barry K."/>
            <person name="Bills G."/>
            <person name="Bluhm B."/>
            <person name="Cannon C."/>
            <person name="Castanera R."/>
            <person name="Culley D."/>
            <person name="Daum C."/>
            <person name="Ezra D."/>
            <person name="Gonzalez J."/>
            <person name="Henrissat B."/>
            <person name="Kuo A."/>
            <person name="Liang C."/>
            <person name="Lipzen A."/>
            <person name="Lutzoni F."/>
            <person name="Magnuson J."/>
            <person name="Mondo S."/>
            <person name="Nolan M."/>
            <person name="Ohm R."/>
            <person name="Pangilinan J."/>
            <person name="Park H.-J."/>
            <person name="Ramirez L."/>
            <person name="Alfaro M."/>
            <person name="Sun H."/>
            <person name="Tritt A."/>
            <person name="Yoshinaga Y."/>
            <person name="Zwiers L.-H."/>
            <person name="Turgeon B."/>
            <person name="Goodwin S."/>
            <person name="Spatafora J."/>
            <person name="Crous P."/>
            <person name="Grigoriev I."/>
        </authorList>
    </citation>
    <scope>NUCLEOTIDE SEQUENCE</scope>
    <source>
        <strain evidence="5 7">CBS 304.34</strain>
    </source>
</reference>